<dbReference type="KEGG" id="apb:SAR116_1243"/>
<reference evidence="3 4" key="1">
    <citation type="journal article" date="2010" name="J. Bacteriol.">
        <title>Complete genome sequence of "Candidatus Puniceispirillum marinum" IMCC1322, a representative of the SAR116 clade in the Alphaproteobacteria.</title>
        <authorList>
            <person name="Oh H.M."/>
            <person name="Kwon K.K."/>
            <person name="Kang I."/>
            <person name="Kang S.G."/>
            <person name="Lee J.H."/>
            <person name="Kim S.J."/>
            <person name="Cho J.C."/>
        </authorList>
    </citation>
    <scope>NUCLEOTIDE SEQUENCE [LARGE SCALE GENOMIC DNA]</scope>
    <source>
        <strain evidence="3 4">IMCC1322</strain>
    </source>
</reference>
<dbReference type="EC" id="1.6.99.3" evidence="3"/>
<dbReference type="CDD" id="cd05271">
    <property type="entry name" value="NDUFA9_like_SDR_a"/>
    <property type="match status" value="1"/>
</dbReference>
<sequence>MAKVIKFKSDDMQKTVTVIGGSGFIGRATVEMLARAKMRVIVLCRNAERAKYLKPMGDVGQITLVSGDALNDETLASVIKPADAVINFVGILAETGSQRFEALQGELPGKIGMLARQNDVADVVHISAIGADADSPSLYARTKAAGEAGLHNEFPDAVILRPSIVFGPRDGFFNRFANMALTAPALPLPGGGTMRMQPVYVGDVVAAIEASIGIGKTKINPRGKFFELGGPDIYSFRQLMEITLLQIRRRRLLIPVPLSLMSFGAIFAGLLPSPPITVDQVKLLKIDNIVAKNALGLAAMGITPTSMDAILPSYLARFRPGGQFSR</sequence>
<protein>
    <submittedName>
        <fullName evidence="3">NAD-dependent epimerase/dehydratase</fullName>
        <ecNumber evidence="3">1.6.99.3</ecNumber>
    </submittedName>
</protein>
<feature type="domain" description="NAD-dependent epimerase/dehydratase" evidence="2">
    <location>
        <begin position="16"/>
        <end position="209"/>
    </location>
</feature>
<evidence type="ECO:0000313" key="4">
    <source>
        <dbReference type="Proteomes" id="UP000007460"/>
    </source>
</evidence>
<dbReference type="AlphaFoldDB" id="D5BT89"/>
<dbReference type="STRING" id="488538.SAR116_1243"/>
<keyword evidence="4" id="KW-1185">Reference proteome</keyword>
<dbReference type="Pfam" id="PF01370">
    <property type="entry name" value="Epimerase"/>
    <property type="match status" value="1"/>
</dbReference>
<dbReference type="InterPro" id="IPR036291">
    <property type="entry name" value="NAD(P)-bd_dom_sf"/>
</dbReference>
<dbReference type="PANTHER" id="PTHR12126:SF11">
    <property type="entry name" value="NADH DEHYDROGENASE [UBIQUINONE] 1 ALPHA SUBCOMPLEX SUBUNIT 9, MITOCHONDRIAL"/>
    <property type="match status" value="1"/>
</dbReference>
<dbReference type="RefSeq" id="WP_013046113.1">
    <property type="nucleotide sequence ID" value="NC_014010.1"/>
</dbReference>
<keyword evidence="3" id="KW-0560">Oxidoreductase</keyword>
<dbReference type="eggNOG" id="COG0702">
    <property type="taxonomic scope" value="Bacteria"/>
</dbReference>
<dbReference type="Gene3D" id="3.40.50.720">
    <property type="entry name" value="NAD(P)-binding Rossmann-like Domain"/>
    <property type="match status" value="1"/>
</dbReference>
<dbReference type="EMBL" id="CP001751">
    <property type="protein sequence ID" value="ADE39486.1"/>
    <property type="molecule type" value="Genomic_DNA"/>
</dbReference>
<dbReference type="Proteomes" id="UP000007460">
    <property type="component" value="Chromosome"/>
</dbReference>
<evidence type="ECO:0000259" key="2">
    <source>
        <dbReference type="Pfam" id="PF01370"/>
    </source>
</evidence>
<dbReference type="HOGENOM" id="CLU_007383_6_5_5"/>
<feature type="transmembrane region" description="Helical" evidence="1">
    <location>
        <begin position="252"/>
        <end position="274"/>
    </location>
</feature>
<keyword evidence="1" id="KW-0472">Membrane</keyword>
<gene>
    <name evidence="3" type="ordered locus">SAR116_1243</name>
</gene>
<organism evidence="3 4">
    <name type="scientific">Puniceispirillum marinum (strain IMCC1322)</name>
    <dbReference type="NCBI Taxonomy" id="488538"/>
    <lineage>
        <taxon>Bacteria</taxon>
        <taxon>Pseudomonadati</taxon>
        <taxon>Pseudomonadota</taxon>
        <taxon>Alphaproteobacteria</taxon>
        <taxon>Candidatus Puniceispirillales</taxon>
        <taxon>Candidatus Puniceispirillaceae</taxon>
        <taxon>Candidatus Puniceispirillum</taxon>
    </lineage>
</organism>
<evidence type="ECO:0000313" key="3">
    <source>
        <dbReference type="EMBL" id="ADE39486.1"/>
    </source>
</evidence>
<evidence type="ECO:0000256" key="1">
    <source>
        <dbReference type="SAM" id="Phobius"/>
    </source>
</evidence>
<dbReference type="PANTHER" id="PTHR12126">
    <property type="entry name" value="NADH-UBIQUINONE OXIDOREDUCTASE 39 KDA SUBUNIT-RELATED"/>
    <property type="match status" value="1"/>
</dbReference>
<dbReference type="InterPro" id="IPR001509">
    <property type="entry name" value="Epimerase_deHydtase"/>
</dbReference>
<keyword evidence="1" id="KW-0812">Transmembrane</keyword>
<keyword evidence="1" id="KW-1133">Transmembrane helix</keyword>
<name>D5BT89_PUNMI</name>
<dbReference type="GO" id="GO:0044877">
    <property type="term" value="F:protein-containing complex binding"/>
    <property type="evidence" value="ECO:0007669"/>
    <property type="project" value="TreeGrafter"/>
</dbReference>
<proteinExistence type="predicted"/>
<feature type="transmembrane region" description="Helical" evidence="1">
    <location>
        <begin position="294"/>
        <end position="316"/>
    </location>
</feature>
<dbReference type="InterPro" id="IPR051207">
    <property type="entry name" value="ComplexI_NDUFA9_subunit"/>
</dbReference>
<accession>D5BT89</accession>
<dbReference type="GO" id="GO:0016491">
    <property type="term" value="F:oxidoreductase activity"/>
    <property type="evidence" value="ECO:0007669"/>
    <property type="project" value="UniProtKB-KW"/>
</dbReference>
<dbReference type="SUPFAM" id="SSF51735">
    <property type="entry name" value="NAD(P)-binding Rossmann-fold domains"/>
    <property type="match status" value="1"/>
</dbReference>